<sequence>MHRQPLEACTKRTEIVAATRLNEMHRETAALLFAFAIMLASASALKYVDDDLLLFWRRSNSEPCEPFTSFRVLCNRCVCSADSTLYCTKMYCGKRDAEQNKISEEEFLEK</sequence>
<dbReference type="Pfam" id="PF05375">
    <property type="entry name" value="Pacifastin_I"/>
    <property type="match status" value="1"/>
</dbReference>
<comment type="subcellular location">
    <subcellularLocation>
        <location evidence="1">Secreted</location>
    </subcellularLocation>
</comment>
<evidence type="ECO:0000313" key="10">
    <source>
        <dbReference type="Proteomes" id="UP000837857"/>
    </source>
</evidence>
<organism evidence="9 10">
    <name type="scientific">Iphiclides podalirius</name>
    <name type="common">scarce swallowtail</name>
    <dbReference type="NCBI Taxonomy" id="110791"/>
    <lineage>
        <taxon>Eukaryota</taxon>
        <taxon>Metazoa</taxon>
        <taxon>Ecdysozoa</taxon>
        <taxon>Arthropoda</taxon>
        <taxon>Hexapoda</taxon>
        <taxon>Insecta</taxon>
        <taxon>Pterygota</taxon>
        <taxon>Neoptera</taxon>
        <taxon>Endopterygota</taxon>
        <taxon>Lepidoptera</taxon>
        <taxon>Glossata</taxon>
        <taxon>Ditrysia</taxon>
        <taxon>Papilionoidea</taxon>
        <taxon>Papilionidae</taxon>
        <taxon>Papilioninae</taxon>
        <taxon>Iphiclides</taxon>
    </lineage>
</organism>
<feature type="domain" description="Pacifastin" evidence="8">
    <location>
        <begin position="64"/>
        <end position="99"/>
    </location>
</feature>
<evidence type="ECO:0000256" key="2">
    <source>
        <dbReference type="ARBA" id="ARBA00022525"/>
    </source>
</evidence>
<feature type="non-terminal residue" evidence="9">
    <location>
        <position position="1"/>
    </location>
</feature>
<keyword evidence="5" id="KW-1015">Disulfide bond</keyword>
<protein>
    <recommendedName>
        <fullName evidence="8">Pacifastin domain-containing protein</fullName>
    </recommendedName>
</protein>
<comment type="similarity">
    <text evidence="6">Belongs to the protease inhibitor I19 family.</text>
</comment>
<dbReference type="InterPro" id="IPR036201">
    <property type="entry name" value="Pacifastin_dom_sf"/>
</dbReference>
<keyword evidence="7" id="KW-1133">Transmembrane helix</keyword>
<keyword evidence="10" id="KW-1185">Reference proteome</keyword>
<evidence type="ECO:0000256" key="7">
    <source>
        <dbReference type="SAM" id="Phobius"/>
    </source>
</evidence>
<gene>
    <name evidence="9" type="ORF">IPOD504_LOCUS9191</name>
</gene>
<dbReference type="Proteomes" id="UP000837857">
    <property type="component" value="Chromosome 22"/>
</dbReference>
<evidence type="ECO:0000256" key="5">
    <source>
        <dbReference type="ARBA" id="ARBA00023157"/>
    </source>
</evidence>
<evidence type="ECO:0000256" key="6">
    <source>
        <dbReference type="ARBA" id="ARBA00029459"/>
    </source>
</evidence>
<accession>A0ABN8IHX1</accession>
<keyword evidence="4" id="KW-0722">Serine protease inhibitor</keyword>
<dbReference type="EMBL" id="OW152834">
    <property type="protein sequence ID" value="CAH2055899.1"/>
    <property type="molecule type" value="Genomic_DNA"/>
</dbReference>
<feature type="transmembrane region" description="Helical" evidence="7">
    <location>
        <begin position="29"/>
        <end position="48"/>
    </location>
</feature>
<keyword evidence="2" id="KW-0964">Secreted</keyword>
<dbReference type="InterPro" id="IPR008037">
    <property type="entry name" value="Pacifastin_dom"/>
</dbReference>
<keyword evidence="7" id="KW-0472">Membrane</keyword>
<dbReference type="SUPFAM" id="SSF57283">
    <property type="entry name" value="PMP inhibitors"/>
    <property type="match status" value="1"/>
</dbReference>
<evidence type="ECO:0000313" key="9">
    <source>
        <dbReference type="EMBL" id="CAH2055899.1"/>
    </source>
</evidence>
<evidence type="ECO:0000256" key="1">
    <source>
        <dbReference type="ARBA" id="ARBA00004613"/>
    </source>
</evidence>
<evidence type="ECO:0000256" key="4">
    <source>
        <dbReference type="ARBA" id="ARBA00022900"/>
    </source>
</evidence>
<keyword evidence="7" id="KW-0812">Transmembrane</keyword>
<proteinExistence type="inferred from homology"/>
<name>A0ABN8IHX1_9NEOP</name>
<reference evidence="9" key="1">
    <citation type="submission" date="2022-03" db="EMBL/GenBank/DDBJ databases">
        <authorList>
            <person name="Martin H S."/>
        </authorList>
    </citation>
    <scope>NUCLEOTIDE SEQUENCE</scope>
</reference>
<evidence type="ECO:0000256" key="3">
    <source>
        <dbReference type="ARBA" id="ARBA00022690"/>
    </source>
</evidence>
<keyword evidence="3" id="KW-0646">Protease inhibitor</keyword>
<evidence type="ECO:0000259" key="8">
    <source>
        <dbReference type="Pfam" id="PF05375"/>
    </source>
</evidence>